<evidence type="ECO:0000256" key="5">
    <source>
        <dbReference type="ARBA" id="ARBA00023010"/>
    </source>
</evidence>
<dbReference type="RefSeq" id="WP_011019190.1">
    <property type="nucleotide sequence ID" value="NZ_DUJS01000002.1"/>
</dbReference>
<evidence type="ECO:0000313" key="10">
    <source>
        <dbReference type="Proteomes" id="UP000619545"/>
    </source>
</evidence>
<dbReference type="NCBIfam" id="TIGR00327">
    <property type="entry name" value="secE_euk_arch"/>
    <property type="match status" value="1"/>
</dbReference>
<keyword evidence="5 8" id="KW-0811">Translocation</keyword>
<protein>
    <recommendedName>
        <fullName evidence="8">Protein translocase subunit SecE</fullName>
    </recommendedName>
    <alternativeName>
        <fullName evidence="8">Protein transport protein Sec61 gamma subunit homolog</fullName>
    </alternativeName>
</protein>
<dbReference type="GO" id="GO:0005886">
    <property type="term" value="C:plasma membrane"/>
    <property type="evidence" value="ECO:0007669"/>
    <property type="project" value="UniProtKB-SubCell"/>
</dbReference>
<comment type="function">
    <text evidence="8">Essential subunit of the Sec protein translocation channel SecYEG. Clamps together the 2 halves of SecY. May contact the channel plug during translocation.</text>
</comment>
<evidence type="ECO:0000256" key="4">
    <source>
        <dbReference type="ARBA" id="ARBA00022989"/>
    </source>
</evidence>
<keyword evidence="4 8" id="KW-1133">Transmembrane helix</keyword>
<dbReference type="GO" id="GO:0065002">
    <property type="term" value="P:intracellular protein transmembrane transport"/>
    <property type="evidence" value="ECO:0007669"/>
    <property type="project" value="UniProtKB-UniRule"/>
</dbReference>
<evidence type="ECO:0000256" key="8">
    <source>
        <dbReference type="HAMAP-Rule" id="MF_00422"/>
    </source>
</evidence>
<comment type="caution">
    <text evidence="9">The sequence shown here is derived from an EMBL/GenBank/DDBJ whole genome shotgun (WGS) entry which is preliminary data.</text>
</comment>
<dbReference type="GO" id="GO:0006605">
    <property type="term" value="P:protein targeting"/>
    <property type="evidence" value="ECO:0007669"/>
    <property type="project" value="UniProtKB-UniRule"/>
</dbReference>
<comment type="subunit">
    <text evidence="8">Component of the Sec protein translocase complex. Heterotrimer consisting of SecY (alpha), SecG (beta) and SecE (gamma) subunits. The heterotrimers can form oligomers, although 1 heterotrimer is thought to be able to translocate proteins. Interacts with the ribosome. May interact with SecDF, and other proteins may be involved.</text>
</comment>
<dbReference type="InterPro" id="IPR023391">
    <property type="entry name" value="Prot_translocase_SecE_dom_sf"/>
</dbReference>
<dbReference type="Pfam" id="PF00584">
    <property type="entry name" value="SecE"/>
    <property type="match status" value="1"/>
</dbReference>
<dbReference type="GeneID" id="1476923"/>
<dbReference type="GO" id="GO:0012505">
    <property type="term" value="C:endomembrane system"/>
    <property type="evidence" value="ECO:0007669"/>
    <property type="project" value="UniProtKB-SubCell"/>
</dbReference>
<evidence type="ECO:0000256" key="6">
    <source>
        <dbReference type="ARBA" id="ARBA00023136"/>
    </source>
</evidence>
<dbReference type="Proteomes" id="UP000619545">
    <property type="component" value="Unassembled WGS sequence"/>
</dbReference>
<comment type="similarity">
    <text evidence="8">Belongs to the SecE/SEC61-gamma family.</text>
</comment>
<organism evidence="9 10">
    <name type="scientific">Methanopyrus kandleri</name>
    <dbReference type="NCBI Taxonomy" id="2320"/>
    <lineage>
        <taxon>Archaea</taxon>
        <taxon>Methanobacteriati</taxon>
        <taxon>Methanobacteriota</taxon>
        <taxon>Methanomada group</taxon>
        <taxon>Methanopyri</taxon>
        <taxon>Methanopyrales</taxon>
        <taxon>Methanopyraceae</taxon>
        <taxon>Methanopyrus</taxon>
    </lineage>
</organism>
<evidence type="ECO:0000256" key="2">
    <source>
        <dbReference type="ARBA" id="ARBA00022692"/>
    </source>
</evidence>
<name>A0A832WKA1_9EURY</name>
<proteinExistence type="inferred from homology"/>
<accession>A0A832WKA1</accession>
<dbReference type="SUPFAM" id="SSF103456">
    <property type="entry name" value="Preprotein translocase SecE subunit"/>
    <property type="match status" value="1"/>
</dbReference>
<evidence type="ECO:0000313" key="9">
    <source>
        <dbReference type="EMBL" id="HII69950.1"/>
    </source>
</evidence>
<dbReference type="SMR" id="A0A832WKA1"/>
<evidence type="ECO:0000256" key="3">
    <source>
        <dbReference type="ARBA" id="ARBA00022927"/>
    </source>
</evidence>
<evidence type="ECO:0000256" key="7">
    <source>
        <dbReference type="ARBA" id="ARBA00037847"/>
    </source>
</evidence>
<dbReference type="GO" id="GO:0009306">
    <property type="term" value="P:protein secretion"/>
    <property type="evidence" value="ECO:0007669"/>
    <property type="project" value="UniProtKB-UniRule"/>
</dbReference>
<keyword evidence="3 8" id="KW-0653">Protein transport</keyword>
<keyword evidence="6 8" id="KW-0472">Membrane</keyword>
<evidence type="ECO:0000256" key="1">
    <source>
        <dbReference type="ARBA" id="ARBA00022448"/>
    </source>
</evidence>
<dbReference type="AlphaFoldDB" id="A0A832WKA1"/>
<keyword evidence="1 8" id="KW-0813">Transport</keyword>
<feature type="transmembrane region" description="Helical" evidence="8">
    <location>
        <begin position="35"/>
        <end position="54"/>
    </location>
</feature>
<dbReference type="HAMAP" id="MF_00422">
    <property type="entry name" value="SecE"/>
    <property type="match status" value="1"/>
</dbReference>
<comment type="subcellular location">
    <subcellularLocation>
        <location evidence="8">Cell membrane</location>
        <topology evidence="8">Single-pass membrane protein</topology>
    </subcellularLocation>
    <subcellularLocation>
        <location evidence="7">Endomembrane system</location>
        <topology evidence="7">Single-pass membrane protein</topology>
    </subcellularLocation>
</comment>
<dbReference type="GO" id="GO:0008320">
    <property type="term" value="F:protein transmembrane transporter activity"/>
    <property type="evidence" value="ECO:0007669"/>
    <property type="project" value="UniProtKB-UniRule"/>
</dbReference>
<dbReference type="EMBL" id="DUJS01000002">
    <property type="protein sequence ID" value="HII69950.1"/>
    <property type="molecule type" value="Genomic_DNA"/>
</dbReference>
<keyword evidence="8" id="KW-1003">Cell membrane</keyword>
<gene>
    <name evidence="8" type="primary">secE</name>
    <name evidence="9" type="ORF">HA336_01790</name>
</gene>
<keyword evidence="2 8" id="KW-0812">Transmembrane</keyword>
<reference evidence="9" key="1">
    <citation type="journal article" date="2020" name="bioRxiv">
        <title>A rank-normalized archaeal taxonomy based on genome phylogeny resolves widespread incomplete and uneven classifications.</title>
        <authorList>
            <person name="Rinke C."/>
            <person name="Chuvochina M."/>
            <person name="Mussig A.J."/>
            <person name="Chaumeil P.-A."/>
            <person name="Waite D.W."/>
            <person name="Whitman W.B."/>
            <person name="Parks D.H."/>
            <person name="Hugenholtz P."/>
        </authorList>
    </citation>
    <scope>NUCLEOTIDE SEQUENCE</scope>
    <source>
        <strain evidence="9">UBA8853</strain>
    </source>
</reference>
<dbReference type="Gene3D" id="1.20.5.820">
    <property type="entry name" value="Preprotein translocase SecE subunit"/>
    <property type="match status" value="1"/>
</dbReference>
<sequence length="61" mass="6895">MSTYEELISLLRDCKRVLRAARKPTWDEYIESAKIAGLGILIVGGVGFLIRVIVQLIELYT</sequence>
<dbReference type="OMA" id="DFLHQCR"/>
<dbReference type="InterPro" id="IPR001901">
    <property type="entry name" value="Translocase_SecE/Sec61-g"/>
</dbReference>
<dbReference type="InterPro" id="IPR008158">
    <property type="entry name" value="Translocase_Sec61-g"/>
</dbReference>